<keyword evidence="7" id="KW-0546">Nucleotide metabolism</keyword>
<evidence type="ECO:0000256" key="10">
    <source>
        <dbReference type="ARBA" id="ARBA00070474"/>
    </source>
</evidence>
<reference evidence="12" key="1">
    <citation type="submission" date="2021-08" db="EMBL/GenBank/DDBJ databases">
        <authorList>
            <person name="Misof B."/>
            <person name="Oliver O."/>
            <person name="Podsiadlowski L."/>
            <person name="Donath A."/>
            <person name="Peters R."/>
            <person name="Mayer C."/>
            <person name="Rust J."/>
            <person name="Gunkel S."/>
            <person name="Lesny P."/>
            <person name="Martin S."/>
            <person name="Oeyen J.P."/>
            <person name="Petersen M."/>
            <person name="Panagiotis P."/>
            <person name="Wilbrandt J."/>
            <person name="Tanja T."/>
        </authorList>
    </citation>
    <scope>NUCLEOTIDE SEQUENCE</scope>
    <source>
        <strain evidence="12">GBR_01_08_01A</strain>
        <tissue evidence="12">Thorax + abdomen</tissue>
    </source>
</reference>
<dbReference type="EMBL" id="JAIFRP010000084">
    <property type="protein sequence ID" value="KAK2579473.1"/>
    <property type="molecule type" value="Genomic_DNA"/>
</dbReference>
<evidence type="ECO:0000256" key="3">
    <source>
        <dbReference type="ARBA" id="ARBA00011245"/>
    </source>
</evidence>
<comment type="similarity">
    <text evidence="2">Belongs to the metallo-dependent hydrolases superfamily. Adenosine and AMP deaminases family.</text>
</comment>
<comment type="caution">
    <text evidence="12">The sequence shown here is derived from an EMBL/GenBank/DDBJ whole genome shotgun (WGS) entry which is preliminary data.</text>
</comment>
<dbReference type="GO" id="GO:0006154">
    <property type="term" value="P:adenosine catabolic process"/>
    <property type="evidence" value="ECO:0007669"/>
    <property type="project" value="TreeGrafter"/>
</dbReference>
<dbReference type="Gene3D" id="3.20.20.140">
    <property type="entry name" value="Metal-dependent hydrolases"/>
    <property type="match status" value="1"/>
</dbReference>
<comment type="subunit">
    <text evidence="3">Monomer.</text>
</comment>
<dbReference type="FunFam" id="3.20.20.140:FF:000033">
    <property type="entry name" value="Adenosine deaminase-like protein"/>
    <property type="match status" value="1"/>
</dbReference>
<organism evidence="12 13">
    <name type="scientific">Odynerus spinipes</name>
    <dbReference type="NCBI Taxonomy" id="1348599"/>
    <lineage>
        <taxon>Eukaryota</taxon>
        <taxon>Metazoa</taxon>
        <taxon>Ecdysozoa</taxon>
        <taxon>Arthropoda</taxon>
        <taxon>Hexapoda</taxon>
        <taxon>Insecta</taxon>
        <taxon>Pterygota</taxon>
        <taxon>Neoptera</taxon>
        <taxon>Endopterygota</taxon>
        <taxon>Hymenoptera</taxon>
        <taxon>Apocrita</taxon>
        <taxon>Aculeata</taxon>
        <taxon>Vespoidea</taxon>
        <taxon>Vespidae</taxon>
        <taxon>Eumeninae</taxon>
        <taxon>Odynerus</taxon>
    </lineage>
</organism>
<evidence type="ECO:0000256" key="9">
    <source>
        <dbReference type="ARBA" id="ARBA00057464"/>
    </source>
</evidence>
<evidence type="ECO:0000259" key="11">
    <source>
        <dbReference type="Pfam" id="PF00962"/>
    </source>
</evidence>
<evidence type="ECO:0000256" key="1">
    <source>
        <dbReference type="ARBA" id="ARBA00001947"/>
    </source>
</evidence>
<dbReference type="InterPro" id="IPR032466">
    <property type="entry name" value="Metal_Hydrolase"/>
</dbReference>
<dbReference type="InterPro" id="IPR001365">
    <property type="entry name" value="A_deaminase_dom"/>
</dbReference>
<dbReference type="Proteomes" id="UP001258017">
    <property type="component" value="Unassembled WGS sequence"/>
</dbReference>
<keyword evidence="6" id="KW-0862">Zinc</keyword>
<dbReference type="InterPro" id="IPR006330">
    <property type="entry name" value="Ado/ade_deaminase"/>
</dbReference>
<keyword evidence="5" id="KW-0378">Hydrolase</keyword>
<keyword evidence="4" id="KW-0479">Metal-binding</keyword>
<dbReference type="PANTHER" id="PTHR11409">
    <property type="entry name" value="ADENOSINE DEAMINASE"/>
    <property type="match status" value="1"/>
</dbReference>
<evidence type="ECO:0000256" key="7">
    <source>
        <dbReference type="ARBA" id="ARBA00023080"/>
    </source>
</evidence>
<dbReference type="GO" id="GO:0009117">
    <property type="term" value="P:nucleotide metabolic process"/>
    <property type="evidence" value="ECO:0007669"/>
    <property type="project" value="UniProtKB-KW"/>
</dbReference>
<evidence type="ECO:0000256" key="6">
    <source>
        <dbReference type="ARBA" id="ARBA00022833"/>
    </source>
</evidence>
<name>A0AAD9RHP6_9HYME</name>
<comment type="cofactor">
    <cofactor evidence="1">
        <name>Zn(2+)</name>
        <dbReference type="ChEBI" id="CHEBI:29105"/>
    </cofactor>
</comment>
<protein>
    <recommendedName>
        <fullName evidence="10">Adenosine deaminase-like protein</fullName>
    </recommendedName>
</protein>
<evidence type="ECO:0000256" key="8">
    <source>
        <dbReference type="ARBA" id="ARBA00048787"/>
    </source>
</evidence>
<evidence type="ECO:0000256" key="2">
    <source>
        <dbReference type="ARBA" id="ARBA00006676"/>
    </source>
</evidence>
<reference evidence="12" key="2">
    <citation type="journal article" date="2023" name="Commun. Biol.">
        <title>Intrasexual cuticular hydrocarbon dimorphism in a wasp sheds light on hydrocarbon biosynthesis genes in Hymenoptera.</title>
        <authorList>
            <person name="Moris V.C."/>
            <person name="Podsiadlowski L."/>
            <person name="Martin S."/>
            <person name="Oeyen J.P."/>
            <person name="Donath A."/>
            <person name="Petersen M."/>
            <person name="Wilbrandt J."/>
            <person name="Misof B."/>
            <person name="Liedtke D."/>
            <person name="Thamm M."/>
            <person name="Scheiner R."/>
            <person name="Schmitt T."/>
            <person name="Niehuis O."/>
        </authorList>
    </citation>
    <scope>NUCLEOTIDE SEQUENCE</scope>
    <source>
        <strain evidence="12">GBR_01_08_01A</strain>
    </source>
</reference>
<sequence length="370" mass="41668">MELGVLVIKLQLVRNAGQRSKNYIMDLKNFCHKLPKIELHAHLNGSASPKTLRTLYKMQNLSKNNDINEYSCIIERHSSLEECFKMFSIAHSLTNNPEAIFIVTCNVIKEFMDDNVIYLELRSTPRAVEGKMTKEEYIEAMIRAIKNCKLSCPNIVVKLLISVDRKQGYEAASENIKLAMNYATKYPGDVVGIDLSGDPTKGSVFIELLKESRTAGLKIAAHCAEVPNEMESMDILNLKPERLGHCTCIHPNLGGTASLFEAFCQSRIPIELCLTSNVKCKTVPSYVDHHFKYFYEAGHPICIATDDKGVFDTSLSKEFEIASSVFGLQREDLIKICKSSIEYSFASNEEKQRLLSMLINFNSKEELISS</sequence>
<proteinExistence type="inferred from homology"/>
<dbReference type="SUPFAM" id="SSF51556">
    <property type="entry name" value="Metallo-dependent hydrolases"/>
    <property type="match status" value="1"/>
</dbReference>
<keyword evidence="13" id="KW-1185">Reference proteome</keyword>
<dbReference type="Pfam" id="PF00962">
    <property type="entry name" value="A_deaminase"/>
    <property type="match status" value="1"/>
</dbReference>
<dbReference type="CDD" id="cd00443">
    <property type="entry name" value="ADA_AMPD"/>
    <property type="match status" value="1"/>
</dbReference>
<evidence type="ECO:0000313" key="13">
    <source>
        <dbReference type="Proteomes" id="UP001258017"/>
    </source>
</evidence>
<dbReference type="GO" id="GO:0004000">
    <property type="term" value="F:adenosine deaminase activity"/>
    <property type="evidence" value="ECO:0007669"/>
    <property type="project" value="TreeGrafter"/>
</dbReference>
<feature type="domain" description="Adenosine deaminase" evidence="11">
    <location>
        <begin position="35"/>
        <end position="359"/>
    </location>
</feature>
<evidence type="ECO:0000313" key="12">
    <source>
        <dbReference type="EMBL" id="KAK2579473.1"/>
    </source>
</evidence>
<dbReference type="GO" id="GO:0046103">
    <property type="term" value="P:inosine biosynthetic process"/>
    <property type="evidence" value="ECO:0007669"/>
    <property type="project" value="TreeGrafter"/>
</dbReference>
<comment type="catalytic activity">
    <reaction evidence="8">
        <text>N(6)-methyl-AMP + H2O + H(+) = IMP + methylamine</text>
        <dbReference type="Rhea" id="RHEA:16001"/>
        <dbReference type="ChEBI" id="CHEBI:15377"/>
        <dbReference type="ChEBI" id="CHEBI:15378"/>
        <dbReference type="ChEBI" id="CHEBI:58053"/>
        <dbReference type="ChEBI" id="CHEBI:59338"/>
        <dbReference type="ChEBI" id="CHEBI:144842"/>
    </reaction>
    <physiologicalReaction direction="left-to-right" evidence="8">
        <dbReference type="Rhea" id="RHEA:16002"/>
    </physiologicalReaction>
</comment>
<evidence type="ECO:0000256" key="5">
    <source>
        <dbReference type="ARBA" id="ARBA00022801"/>
    </source>
</evidence>
<accession>A0AAD9RHP6</accession>
<dbReference type="AlphaFoldDB" id="A0AAD9RHP6"/>
<gene>
    <name evidence="12" type="ORF">KPH14_010787</name>
</gene>
<evidence type="ECO:0000256" key="4">
    <source>
        <dbReference type="ARBA" id="ARBA00022723"/>
    </source>
</evidence>
<dbReference type="GO" id="GO:0046872">
    <property type="term" value="F:metal ion binding"/>
    <property type="evidence" value="ECO:0007669"/>
    <property type="project" value="UniProtKB-KW"/>
</dbReference>
<dbReference type="PANTHER" id="PTHR11409:SF42">
    <property type="entry name" value="ADENOSINE DEAMINASE-LIKE PROTEIN"/>
    <property type="match status" value="1"/>
</dbReference>
<comment type="function">
    <text evidence="9">Catalyzes the hydrolysis of the free cytosolic methylated adenosine nucleotide N(6)-methyl-AMP (N6-mAMP) to produce inositol monophosphate (IMP) and methylamine. Is required for the catabolism of cytosolic N6-mAMP, which is derived from the degradation of mRNA containing N6-methylated adenine (m6A).</text>
</comment>